<keyword evidence="14 15" id="KW-0472">Membrane</keyword>
<dbReference type="InterPro" id="IPR050980">
    <property type="entry name" value="2C_sensor_his_kinase"/>
</dbReference>
<organism evidence="18 19">
    <name type="scientific">Phytopseudomonas seleniipraecipitans</name>
    <dbReference type="NCBI Taxonomy" id="640205"/>
    <lineage>
        <taxon>Bacteria</taxon>
        <taxon>Pseudomonadati</taxon>
        <taxon>Pseudomonadota</taxon>
        <taxon>Gammaproteobacteria</taxon>
        <taxon>Pseudomonadales</taxon>
        <taxon>Pseudomonadaceae</taxon>
        <taxon>Phytopseudomonas</taxon>
    </lineage>
</organism>
<dbReference type="Gene3D" id="1.10.287.130">
    <property type="match status" value="1"/>
</dbReference>
<dbReference type="EMBL" id="FNBM01000010">
    <property type="protein sequence ID" value="SDG38979.1"/>
    <property type="molecule type" value="Genomic_DNA"/>
</dbReference>
<feature type="domain" description="HAMP" evidence="17">
    <location>
        <begin position="202"/>
        <end position="254"/>
    </location>
</feature>
<evidence type="ECO:0000259" key="17">
    <source>
        <dbReference type="PROSITE" id="PS50885"/>
    </source>
</evidence>
<dbReference type="InterPro" id="IPR003661">
    <property type="entry name" value="HisK_dim/P_dom"/>
</dbReference>
<protein>
    <recommendedName>
        <fullName evidence="3">histidine kinase</fullName>
        <ecNumber evidence="3">2.7.13.3</ecNumber>
    </recommendedName>
</protein>
<keyword evidence="13" id="KW-0902">Two-component regulatory system</keyword>
<dbReference type="SUPFAM" id="SSF47384">
    <property type="entry name" value="Homodimeric domain of signal transducing histidine kinase"/>
    <property type="match status" value="1"/>
</dbReference>
<dbReference type="PROSITE" id="PS50885">
    <property type="entry name" value="HAMP"/>
    <property type="match status" value="1"/>
</dbReference>
<dbReference type="InterPro" id="IPR036890">
    <property type="entry name" value="HATPase_C_sf"/>
</dbReference>
<evidence type="ECO:0000256" key="2">
    <source>
        <dbReference type="ARBA" id="ARBA00004429"/>
    </source>
</evidence>
<dbReference type="Pfam" id="PF00672">
    <property type="entry name" value="HAMP"/>
    <property type="match status" value="1"/>
</dbReference>
<comment type="catalytic activity">
    <reaction evidence="1">
        <text>ATP + protein L-histidine = ADP + protein N-phospho-L-histidine.</text>
        <dbReference type="EC" id="2.7.13.3"/>
    </reaction>
</comment>
<dbReference type="InterPro" id="IPR004358">
    <property type="entry name" value="Sig_transdc_His_kin-like_C"/>
</dbReference>
<evidence type="ECO:0000256" key="4">
    <source>
        <dbReference type="ARBA" id="ARBA00022475"/>
    </source>
</evidence>
<evidence type="ECO:0000256" key="15">
    <source>
        <dbReference type="SAM" id="Phobius"/>
    </source>
</evidence>
<dbReference type="PROSITE" id="PS50109">
    <property type="entry name" value="HIS_KIN"/>
    <property type="match status" value="1"/>
</dbReference>
<keyword evidence="9" id="KW-0547">Nucleotide-binding</keyword>
<evidence type="ECO:0000256" key="12">
    <source>
        <dbReference type="ARBA" id="ARBA00022989"/>
    </source>
</evidence>
<evidence type="ECO:0000256" key="7">
    <source>
        <dbReference type="ARBA" id="ARBA00022679"/>
    </source>
</evidence>
<evidence type="ECO:0000256" key="1">
    <source>
        <dbReference type="ARBA" id="ARBA00000085"/>
    </source>
</evidence>
<evidence type="ECO:0000313" key="19">
    <source>
        <dbReference type="Proteomes" id="UP000243378"/>
    </source>
</evidence>
<dbReference type="SMART" id="SM00387">
    <property type="entry name" value="HATPase_c"/>
    <property type="match status" value="1"/>
</dbReference>
<evidence type="ECO:0000313" key="18">
    <source>
        <dbReference type="EMBL" id="SDG38979.1"/>
    </source>
</evidence>
<keyword evidence="8 15" id="KW-0812">Transmembrane</keyword>
<evidence type="ECO:0000256" key="3">
    <source>
        <dbReference type="ARBA" id="ARBA00012438"/>
    </source>
</evidence>
<keyword evidence="11" id="KW-0067">ATP-binding</keyword>
<dbReference type="CDD" id="cd00082">
    <property type="entry name" value="HisKA"/>
    <property type="match status" value="1"/>
</dbReference>
<feature type="domain" description="Histidine kinase" evidence="16">
    <location>
        <begin position="262"/>
        <end position="461"/>
    </location>
</feature>
<dbReference type="Pfam" id="PF02518">
    <property type="entry name" value="HATPase_c"/>
    <property type="match status" value="1"/>
</dbReference>
<name>A0A1G7TW85_9GAMM</name>
<dbReference type="AlphaFoldDB" id="A0A1G7TW85"/>
<feature type="transmembrane region" description="Helical" evidence="15">
    <location>
        <begin position="181"/>
        <end position="201"/>
    </location>
</feature>
<dbReference type="OrthoDB" id="9804645at2"/>
<dbReference type="STRING" id="640205.SAMN05216381_3886"/>
<gene>
    <name evidence="18" type="ORF">SAMN05216381_3886</name>
</gene>
<evidence type="ECO:0000259" key="16">
    <source>
        <dbReference type="PROSITE" id="PS50109"/>
    </source>
</evidence>
<dbReference type="InterPro" id="IPR005467">
    <property type="entry name" value="His_kinase_dom"/>
</dbReference>
<dbReference type="Pfam" id="PF00512">
    <property type="entry name" value="HisKA"/>
    <property type="match status" value="1"/>
</dbReference>
<keyword evidence="12 15" id="KW-1133">Transmembrane helix</keyword>
<keyword evidence="5" id="KW-0997">Cell inner membrane</keyword>
<accession>A0A1G7TW85</accession>
<evidence type="ECO:0000256" key="11">
    <source>
        <dbReference type="ARBA" id="ARBA00022840"/>
    </source>
</evidence>
<evidence type="ECO:0000256" key="10">
    <source>
        <dbReference type="ARBA" id="ARBA00022777"/>
    </source>
</evidence>
<dbReference type="PANTHER" id="PTHR44936:SF5">
    <property type="entry name" value="SENSOR HISTIDINE KINASE ENVZ"/>
    <property type="match status" value="1"/>
</dbReference>
<dbReference type="SMART" id="SM00388">
    <property type="entry name" value="HisKA"/>
    <property type="match status" value="1"/>
</dbReference>
<evidence type="ECO:0000256" key="5">
    <source>
        <dbReference type="ARBA" id="ARBA00022519"/>
    </source>
</evidence>
<dbReference type="PANTHER" id="PTHR44936">
    <property type="entry name" value="SENSOR PROTEIN CREC"/>
    <property type="match status" value="1"/>
</dbReference>
<dbReference type="SMART" id="SM00304">
    <property type="entry name" value="HAMP"/>
    <property type="match status" value="1"/>
</dbReference>
<dbReference type="Gene3D" id="3.30.565.10">
    <property type="entry name" value="Histidine kinase-like ATPase, C-terminal domain"/>
    <property type="match status" value="1"/>
</dbReference>
<keyword evidence="6" id="KW-0597">Phosphoprotein</keyword>
<sequence length="464" mass="51190">MKRLWPDSLYGRLVIILVAGMLAAQVLTSSIWYEVRHGQVLEIPTRLLATRLADLLLLDRRDPTQAVALMEALQAPDFQLLDAPPNPPPTAVGDADRNREELLREVVRERTGETPSLRLLGLELLDPHGQPATLPVLFGTTPSSGRFLVELQLPSGRTLYIQATEQQGWTSSSPLLLLFDYILRIYLLRIFVVVLIALLAVRLALRPLKQMAAAAEALGRDMHRPALRLDGPQEVRQAAQAFNAMQQRLVDGMAERTRFFAAVSHDLRTPITRLRLRTELLSDEAIRQRFRDDLQHMEEMVAASLDFVRSGELEEARERVDVGALLQALQADFDDLGVEVRVSGQARAIAVHPGGLRRCLQNLLDNAMHHGSGPIDINVDDSREQLCIQIGDRGPGIAQALLDQVMEPFHRQDPSRSNGNGRYGLGLSIARSIASAHGGTLELSARPGGGLLATLQLPRSTVTS</sequence>
<dbReference type="CDD" id="cd00075">
    <property type="entry name" value="HATPase"/>
    <property type="match status" value="1"/>
</dbReference>
<dbReference type="InterPro" id="IPR036097">
    <property type="entry name" value="HisK_dim/P_sf"/>
</dbReference>
<dbReference type="GO" id="GO:0005524">
    <property type="term" value="F:ATP binding"/>
    <property type="evidence" value="ECO:0007669"/>
    <property type="project" value="UniProtKB-KW"/>
</dbReference>
<proteinExistence type="predicted"/>
<dbReference type="InterPro" id="IPR003594">
    <property type="entry name" value="HATPase_dom"/>
</dbReference>
<comment type="subcellular location">
    <subcellularLocation>
        <location evidence="2">Cell inner membrane</location>
        <topology evidence="2">Multi-pass membrane protein</topology>
    </subcellularLocation>
</comment>
<reference evidence="18 19" key="1">
    <citation type="submission" date="2016-10" db="EMBL/GenBank/DDBJ databases">
        <authorList>
            <person name="de Groot N.N."/>
        </authorList>
    </citation>
    <scope>NUCLEOTIDE SEQUENCE [LARGE SCALE GENOMIC DNA]</scope>
    <source>
        <strain evidence="18 19">LMG 25475</strain>
    </source>
</reference>
<evidence type="ECO:0000256" key="8">
    <source>
        <dbReference type="ARBA" id="ARBA00022692"/>
    </source>
</evidence>
<keyword evidence="4" id="KW-1003">Cell membrane</keyword>
<dbReference type="SUPFAM" id="SSF55874">
    <property type="entry name" value="ATPase domain of HSP90 chaperone/DNA topoisomerase II/histidine kinase"/>
    <property type="match status" value="1"/>
</dbReference>
<dbReference type="EC" id="2.7.13.3" evidence="3"/>
<dbReference type="GO" id="GO:0005886">
    <property type="term" value="C:plasma membrane"/>
    <property type="evidence" value="ECO:0007669"/>
    <property type="project" value="UniProtKB-SubCell"/>
</dbReference>
<dbReference type="GO" id="GO:0000155">
    <property type="term" value="F:phosphorelay sensor kinase activity"/>
    <property type="evidence" value="ECO:0007669"/>
    <property type="project" value="InterPro"/>
</dbReference>
<evidence type="ECO:0000256" key="13">
    <source>
        <dbReference type="ARBA" id="ARBA00023012"/>
    </source>
</evidence>
<evidence type="ECO:0000256" key="14">
    <source>
        <dbReference type="ARBA" id="ARBA00023136"/>
    </source>
</evidence>
<feature type="transmembrane region" description="Helical" evidence="15">
    <location>
        <begin position="12"/>
        <end position="33"/>
    </location>
</feature>
<dbReference type="Proteomes" id="UP000243378">
    <property type="component" value="Unassembled WGS sequence"/>
</dbReference>
<dbReference type="InterPro" id="IPR003660">
    <property type="entry name" value="HAMP_dom"/>
</dbReference>
<evidence type="ECO:0000256" key="6">
    <source>
        <dbReference type="ARBA" id="ARBA00022553"/>
    </source>
</evidence>
<keyword evidence="10 18" id="KW-0418">Kinase</keyword>
<dbReference type="PRINTS" id="PR00344">
    <property type="entry name" value="BCTRLSENSOR"/>
</dbReference>
<keyword evidence="7" id="KW-0808">Transferase</keyword>
<dbReference type="CDD" id="cd06225">
    <property type="entry name" value="HAMP"/>
    <property type="match status" value="1"/>
</dbReference>
<evidence type="ECO:0000256" key="9">
    <source>
        <dbReference type="ARBA" id="ARBA00022741"/>
    </source>
</evidence>
<dbReference type="RefSeq" id="WP_092371173.1">
    <property type="nucleotide sequence ID" value="NZ_FNBM01000010.1"/>
</dbReference>